<evidence type="ECO:0000313" key="2">
    <source>
        <dbReference type="EMBL" id="KEQ72579.1"/>
    </source>
</evidence>
<dbReference type="RefSeq" id="XP_013426589.1">
    <property type="nucleotide sequence ID" value="XM_013571135.1"/>
</dbReference>
<proteinExistence type="predicted"/>
<dbReference type="Proteomes" id="UP000027730">
    <property type="component" value="Unassembled WGS sequence"/>
</dbReference>
<dbReference type="OrthoDB" id="3915395at2759"/>
<dbReference type="EMBL" id="KL584711">
    <property type="protein sequence ID" value="KEQ72579.1"/>
    <property type="molecule type" value="Genomic_DNA"/>
</dbReference>
<gene>
    <name evidence="2" type="ORF">M436DRAFT_48479</name>
</gene>
<organism evidence="2 3">
    <name type="scientific">Aureobasidium namibiae CBS 147.97</name>
    <dbReference type="NCBI Taxonomy" id="1043004"/>
    <lineage>
        <taxon>Eukaryota</taxon>
        <taxon>Fungi</taxon>
        <taxon>Dikarya</taxon>
        <taxon>Ascomycota</taxon>
        <taxon>Pezizomycotina</taxon>
        <taxon>Dothideomycetes</taxon>
        <taxon>Dothideomycetidae</taxon>
        <taxon>Dothideales</taxon>
        <taxon>Saccotheciaceae</taxon>
        <taxon>Aureobasidium</taxon>
    </lineage>
</organism>
<evidence type="ECO:0000313" key="3">
    <source>
        <dbReference type="Proteomes" id="UP000027730"/>
    </source>
</evidence>
<evidence type="ECO:0000256" key="1">
    <source>
        <dbReference type="SAM" id="MobiDB-lite"/>
    </source>
</evidence>
<accession>A0A074WLV8</accession>
<dbReference type="GeneID" id="25410878"/>
<feature type="region of interest" description="Disordered" evidence="1">
    <location>
        <begin position="1"/>
        <end position="40"/>
    </location>
</feature>
<reference evidence="2 3" key="1">
    <citation type="journal article" date="2014" name="BMC Genomics">
        <title>Genome sequencing of four Aureobasidium pullulans varieties: biotechnological potential, stress tolerance, and description of new species.</title>
        <authorList>
            <person name="Gostin Ar C."/>
            <person name="Ohm R.A."/>
            <person name="Kogej T."/>
            <person name="Sonjak S."/>
            <person name="Turk M."/>
            <person name="Zajc J."/>
            <person name="Zalar P."/>
            <person name="Grube M."/>
            <person name="Sun H."/>
            <person name="Han J."/>
            <person name="Sharma A."/>
            <person name="Chiniquy J."/>
            <person name="Ngan C.Y."/>
            <person name="Lipzen A."/>
            <person name="Barry K."/>
            <person name="Grigoriev I.V."/>
            <person name="Gunde-Cimerman N."/>
        </authorList>
    </citation>
    <scope>NUCLEOTIDE SEQUENCE [LARGE SCALE GENOMIC DNA]</scope>
    <source>
        <strain evidence="2 3">CBS 147.97</strain>
    </source>
</reference>
<dbReference type="HOGENOM" id="CLU_1065521_0_0_1"/>
<protein>
    <submittedName>
        <fullName evidence="2">Uncharacterized protein</fullName>
    </submittedName>
</protein>
<dbReference type="AlphaFoldDB" id="A0A074WLV8"/>
<name>A0A074WLV8_9PEZI</name>
<sequence>MDHKTLSTSRKRARSPHDIPDLPTGPTREKRPRIRSTSSEIQVRQPFDSRAVRLARGELLLFEPDTPICYAFHSCDVTLIKESLHLVHTEDLPMDLNLETMTFSLPKHIDDDGFAIPWLVSLMTCLAWCFHGAAIPDILIAEPELGIEEPYVAVNEAEAPSLRSDLHPGFTASQTDAELSTTASDLVRLFLRFAQGLPSTELATEEQAIFALADFLHNRPDKCKSCVLWRAAWKECLIRVYGKIVAKIMVKKRNFQPSCTS</sequence>
<keyword evidence="3" id="KW-1185">Reference proteome</keyword>